<reference evidence="2" key="1">
    <citation type="submission" date="2021-02" db="EMBL/GenBank/DDBJ databases">
        <title>Genome sequence Cadophora malorum strain M34.</title>
        <authorList>
            <person name="Stefanovic E."/>
            <person name="Vu D."/>
            <person name="Scully C."/>
            <person name="Dijksterhuis J."/>
            <person name="Roader J."/>
            <person name="Houbraken J."/>
        </authorList>
    </citation>
    <scope>NUCLEOTIDE SEQUENCE</scope>
    <source>
        <strain evidence="2">M34</strain>
    </source>
</reference>
<organism evidence="2 3">
    <name type="scientific">Cadophora malorum</name>
    <dbReference type="NCBI Taxonomy" id="108018"/>
    <lineage>
        <taxon>Eukaryota</taxon>
        <taxon>Fungi</taxon>
        <taxon>Dikarya</taxon>
        <taxon>Ascomycota</taxon>
        <taxon>Pezizomycotina</taxon>
        <taxon>Leotiomycetes</taxon>
        <taxon>Helotiales</taxon>
        <taxon>Ploettnerulaceae</taxon>
        <taxon>Cadophora</taxon>
    </lineage>
</organism>
<proteinExistence type="predicted"/>
<dbReference type="PROSITE" id="PS51257">
    <property type="entry name" value="PROKAR_LIPOPROTEIN"/>
    <property type="match status" value="1"/>
</dbReference>
<evidence type="ECO:0000313" key="3">
    <source>
        <dbReference type="Proteomes" id="UP000664132"/>
    </source>
</evidence>
<accession>A0A8H7W5C5</accession>
<dbReference type="AlphaFoldDB" id="A0A8H7W5C5"/>
<evidence type="ECO:0000256" key="1">
    <source>
        <dbReference type="SAM" id="SignalP"/>
    </source>
</evidence>
<name>A0A8H7W5C5_9HELO</name>
<comment type="caution">
    <text evidence="2">The sequence shown here is derived from an EMBL/GenBank/DDBJ whole genome shotgun (WGS) entry which is preliminary data.</text>
</comment>
<feature type="signal peptide" evidence="1">
    <location>
        <begin position="1"/>
        <end position="24"/>
    </location>
</feature>
<keyword evidence="3" id="KW-1185">Reference proteome</keyword>
<dbReference type="EMBL" id="JAFJYH010000134">
    <property type="protein sequence ID" value="KAG4418196.1"/>
    <property type="molecule type" value="Genomic_DNA"/>
</dbReference>
<feature type="chain" id="PRO_5034210499" evidence="1">
    <location>
        <begin position="25"/>
        <end position="91"/>
    </location>
</feature>
<evidence type="ECO:0000313" key="2">
    <source>
        <dbReference type="EMBL" id="KAG4418196.1"/>
    </source>
</evidence>
<sequence length="91" mass="9970">MHPYISRFSILLFLLAVFGCLVDATPTTPKSTTGAKPSATPKTYTLFCGSTAATNACRALPLYFSCNSLGKLKYNRLPEEIDECLRICKCI</sequence>
<protein>
    <submittedName>
        <fullName evidence="2">Uncharacterized protein</fullName>
    </submittedName>
</protein>
<keyword evidence="1" id="KW-0732">Signal</keyword>
<dbReference type="OrthoDB" id="10428903at2759"/>
<gene>
    <name evidence="2" type="ORF">IFR04_008638</name>
</gene>
<dbReference type="Proteomes" id="UP000664132">
    <property type="component" value="Unassembled WGS sequence"/>
</dbReference>